<feature type="compositionally biased region" description="Basic and acidic residues" evidence="1">
    <location>
        <begin position="170"/>
        <end position="192"/>
    </location>
</feature>
<protein>
    <submittedName>
        <fullName evidence="2">Uncharacterized protein</fullName>
    </submittedName>
</protein>
<gene>
    <name evidence="2" type="ORF">R3P38DRAFT_2531662</name>
</gene>
<feature type="region of interest" description="Disordered" evidence="1">
    <location>
        <begin position="578"/>
        <end position="602"/>
    </location>
</feature>
<dbReference type="AlphaFoldDB" id="A0AAW0BGB4"/>
<dbReference type="EMBL" id="JAWWNJ010000035">
    <property type="protein sequence ID" value="KAK7024097.1"/>
    <property type="molecule type" value="Genomic_DNA"/>
</dbReference>
<feature type="region of interest" description="Disordered" evidence="1">
    <location>
        <begin position="846"/>
        <end position="868"/>
    </location>
</feature>
<comment type="caution">
    <text evidence="2">The sequence shown here is derived from an EMBL/GenBank/DDBJ whole genome shotgun (WGS) entry which is preliminary data.</text>
</comment>
<feature type="region of interest" description="Disordered" evidence="1">
    <location>
        <begin position="152"/>
        <end position="193"/>
    </location>
</feature>
<evidence type="ECO:0000313" key="3">
    <source>
        <dbReference type="Proteomes" id="UP001362999"/>
    </source>
</evidence>
<organism evidence="2 3">
    <name type="scientific">Favolaschia claudopus</name>
    <dbReference type="NCBI Taxonomy" id="2862362"/>
    <lineage>
        <taxon>Eukaryota</taxon>
        <taxon>Fungi</taxon>
        <taxon>Dikarya</taxon>
        <taxon>Basidiomycota</taxon>
        <taxon>Agaricomycotina</taxon>
        <taxon>Agaricomycetes</taxon>
        <taxon>Agaricomycetidae</taxon>
        <taxon>Agaricales</taxon>
        <taxon>Marasmiineae</taxon>
        <taxon>Mycenaceae</taxon>
        <taxon>Favolaschia</taxon>
    </lineage>
</organism>
<accession>A0AAW0BGB4</accession>
<feature type="compositionally biased region" description="Basic residues" evidence="1">
    <location>
        <begin position="482"/>
        <end position="492"/>
    </location>
</feature>
<feature type="compositionally biased region" description="Acidic residues" evidence="1">
    <location>
        <begin position="159"/>
        <end position="169"/>
    </location>
</feature>
<proteinExistence type="predicted"/>
<feature type="region of interest" description="Disordered" evidence="1">
    <location>
        <begin position="467"/>
        <end position="494"/>
    </location>
</feature>
<sequence>MSLQAPPAYWTPQLRCYRDDEEVFTKEPIATVFSECLQARTRGRDIEYLWTRLHETLKQPAYAILLGDWLAFCLGADITSHIPSEALKECQELFLHVLYVRFQYKGQRDGEREARKILDVAQMANFHQHVEHLGSSIPADYSWEEELDSGRGAMRADVGPDDYDSEWEDVDMRSDSGEDERGNSDSEYRPEEGVSDLPAFVEEHPPPSVLPPHPKLSSGAHVTLMSLSWITTAVQHIDQFFFAASGEVDSRAVVDDLVRMRAVPSSTSGLFSAMRRVAEPGNLLETTHPEVEQSFRFHDWKLAYAELICNWIPPMISEEQYTKTLPRPDPHYRFTIGDAADLLHFICDHPEMQPWSFNPMARIDGWDTTKVYQMIMQLPVFAGDEHALADFANLSSDMRLYTIVSETGVHRRFFRKLSQELYRPSPLHTDDDLLDYDSDSAVSVGSDSDDTLSDSDDTLSDFDAAATSHARWAKPPAGKQSRSQRRKSRSHSKAAAAAAATRAQHRVQAQHAGKRMKLEVLGSSVPCISTSLAGTAREVSSSGCRHCSHLAPRKHCVRELYVKRQKWKHLLGHVITCAQPGDRLDPKPPPPPKDGSKPKRLPKVKYFHPDDLKWKTVKYRKDVFERCGKDITRLVERQSDGSTKIVGGIRYNPFSKQTLVRLVKNHRLVKVCTVRRRGVLHRWLYGSMTPLGTRQPTGGRKGDNFVAYACHRGDTPADIQALERSSTFTDALVEVGETICPGLRAEINELTQTAGLPYLGRTGLTHYTCTNYISPIHVDADHGLSDVNERRNKKDGLGALRPVAQLVKTGCGKNDFNFAYAQWGVVVRTRRNSVWLFNARHGHGTVMPGKSNMARAQSHGGHSTSTASNVIRAQRVREIRHGYNLRPYVRSPTHVSV</sequence>
<evidence type="ECO:0000256" key="1">
    <source>
        <dbReference type="SAM" id="MobiDB-lite"/>
    </source>
</evidence>
<evidence type="ECO:0000313" key="2">
    <source>
        <dbReference type="EMBL" id="KAK7024097.1"/>
    </source>
</evidence>
<reference evidence="2 3" key="1">
    <citation type="journal article" date="2024" name="J Genomics">
        <title>Draft genome sequencing and assembly of Favolaschia claudopus CIRM-BRFM 2984 isolated from oak limbs.</title>
        <authorList>
            <person name="Navarro D."/>
            <person name="Drula E."/>
            <person name="Chaduli D."/>
            <person name="Cazenave R."/>
            <person name="Ahrendt S."/>
            <person name="Wang J."/>
            <person name="Lipzen A."/>
            <person name="Daum C."/>
            <person name="Barry K."/>
            <person name="Grigoriev I.V."/>
            <person name="Favel A."/>
            <person name="Rosso M.N."/>
            <person name="Martin F."/>
        </authorList>
    </citation>
    <scope>NUCLEOTIDE SEQUENCE [LARGE SCALE GENOMIC DNA]</scope>
    <source>
        <strain evidence="2 3">CIRM-BRFM 2984</strain>
    </source>
</reference>
<name>A0AAW0BGB4_9AGAR</name>
<dbReference type="Proteomes" id="UP001362999">
    <property type="component" value="Unassembled WGS sequence"/>
</dbReference>
<keyword evidence="3" id="KW-1185">Reference proteome</keyword>